<dbReference type="Gene3D" id="3.30.420.10">
    <property type="entry name" value="Ribonuclease H-like superfamily/Ribonuclease H"/>
    <property type="match status" value="1"/>
</dbReference>
<organism evidence="3">
    <name type="scientific">Tanacetum cinerariifolium</name>
    <name type="common">Dalmatian daisy</name>
    <name type="synonym">Chrysanthemum cinerariifolium</name>
    <dbReference type="NCBI Taxonomy" id="118510"/>
    <lineage>
        <taxon>Eukaryota</taxon>
        <taxon>Viridiplantae</taxon>
        <taxon>Streptophyta</taxon>
        <taxon>Embryophyta</taxon>
        <taxon>Tracheophyta</taxon>
        <taxon>Spermatophyta</taxon>
        <taxon>Magnoliopsida</taxon>
        <taxon>eudicotyledons</taxon>
        <taxon>Gunneridae</taxon>
        <taxon>Pentapetalae</taxon>
        <taxon>asterids</taxon>
        <taxon>campanulids</taxon>
        <taxon>Asterales</taxon>
        <taxon>Asteraceae</taxon>
        <taxon>Asteroideae</taxon>
        <taxon>Anthemideae</taxon>
        <taxon>Anthemidinae</taxon>
        <taxon>Tanacetum</taxon>
    </lineage>
</organism>
<feature type="region of interest" description="Disordered" evidence="1">
    <location>
        <begin position="305"/>
        <end position="325"/>
    </location>
</feature>
<dbReference type="InterPro" id="IPR001584">
    <property type="entry name" value="Integrase_cat-core"/>
</dbReference>
<dbReference type="PANTHER" id="PTHR42648">
    <property type="entry name" value="TRANSPOSASE, PUTATIVE-RELATED"/>
    <property type="match status" value="1"/>
</dbReference>
<evidence type="ECO:0000259" key="2">
    <source>
        <dbReference type="PROSITE" id="PS50994"/>
    </source>
</evidence>
<reference evidence="3" key="1">
    <citation type="journal article" date="2019" name="Sci. Rep.">
        <title>Draft genome of Tanacetum cinerariifolium, the natural source of mosquito coil.</title>
        <authorList>
            <person name="Yamashiro T."/>
            <person name="Shiraishi A."/>
            <person name="Satake H."/>
            <person name="Nakayama K."/>
        </authorList>
    </citation>
    <scope>NUCLEOTIDE SEQUENCE</scope>
</reference>
<dbReference type="GO" id="GO:0003676">
    <property type="term" value="F:nucleic acid binding"/>
    <property type="evidence" value="ECO:0007669"/>
    <property type="project" value="InterPro"/>
</dbReference>
<comment type="caution">
    <text evidence="3">The sequence shown here is derived from an EMBL/GenBank/DDBJ whole genome shotgun (WGS) entry which is preliminary data.</text>
</comment>
<dbReference type="InterPro" id="IPR039537">
    <property type="entry name" value="Retrotran_Ty1/copia-like"/>
</dbReference>
<dbReference type="EMBL" id="BKCJ010001388">
    <property type="protein sequence ID" value="GEU41064.1"/>
    <property type="molecule type" value="Genomic_DNA"/>
</dbReference>
<evidence type="ECO:0000256" key="1">
    <source>
        <dbReference type="SAM" id="MobiDB-lite"/>
    </source>
</evidence>
<sequence length="706" mass="80641">MINLIKNGYQPLPCVTQVSIAGTSSTEQLLLKDKSMWSDQEKKIQKIDHLARYLLIQRLLNDIYSLIDSNKTAKDLCDSLARHMLGSEYDEQDRKAAVLYQYETFKATKGELLLDTYIQYLQVINDLKKCGYSKDNCELNFKFLNNLQPEWKQYATMMRQNKNLMDTNIDALYNILKQNQGDFNDAMGLKKKTVVVTSDPLALIAKKTKVSKRKEKVIVSSDSERSDADDFKARSLSADDKISKVSYYLSESESESEYETLEYYDNTTTYGLFVNDNDDQEIFHDCENFPENLIESQIDHNELAIDHNESEGADDKSSGRSRMMRKSHVRFPEKGVATYWSFDQSPNTTDAEVGKPKVAKEVGGRKMGFKNPSYFEKAKDLRPSLYDEKVIGLGYTLMFLTNSDEALEIEKFKRARENKIRFAYDYGSLNASYVNEKINFLDDYFQEIINPDFEKIDYPFQQTSSLNPYVPNVIAPGMFKLSVSQSVSPSSMSKTSCASKNVENLDTFSSVRRSNHSGVIWKNKGSSNISNVDLSSVSHLKLNKDVKRYSRKDLLPYNNSHLGETSSAYVCNDATNVSCNSRLCDSFSENNLFIFDDESVRISPVSKMPFRKKPCNSFNDEASDVIISFIKKTQVNLQLQVQRVRTDNGTEFKNKTIAKFFDEVGITQQFYAARTPQQNGVVERRNQTLVEAVRTMLTFANLPLSI</sequence>
<dbReference type="PROSITE" id="PS50994">
    <property type="entry name" value="INTEGRASE"/>
    <property type="match status" value="1"/>
</dbReference>
<dbReference type="GO" id="GO:0015074">
    <property type="term" value="P:DNA integration"/>
    <property type="evidence" value="ECO:0007669"/>
    <property type="project" value="InterPro"/>
</dbReference>
<evidence type="ECO:0000313" key="3">
    <source>
        <dbReference type="EMBL" id="GEU41064.1"/>
    </source>
</evidence>
<name>A0A6L2JZH8_TANCI</name>
<dbReference type="PANTHER" id="PTHR42648:SF18">
    <property type="entry name" value="RETROTRANSPOSON, UNCLASSIFIED-LIKE PROTEIN"/>
    <property type="match status" value="1"/>
</dbReference>
<dbReference type="InterPro" id="IPR036397">
    <property type="entry name" value="RNaseH_sf"/>
</dbReference>
<dbReference type="Pfam" id="PF14223">
    <property type="entry name" value="Retrotran_gag_2"/>
    <property type="match status" value="1"/>
</dbReference>
<dbReference type="SUPFAM" id="SSF53098">
    <property type="entry name" value="Ribonuclease H-like"/>
    <property type="match status" value="1"/>
</dbReference>
<accession>A0A6L2JZH8</accession>
<dbReference type="AlphaFoldDB" id="A0A6L2JZH8"/>
<gene>
    <name evidence="3" type="ORF">Tci_013042</name>
</gene>
<protein>
    <submittedName>
        <fullName evidence="3">Integrase, catalytic region, zinc finger, CCHC-type, peptidase aspartic, catalytic</fullName>
    </submittedName>
</protein>
<proteinExistence type="predicted"/>
<feature type="compositionally biased region" description="Basic and acidic residues" evidence="1">
    <location>
        <begin position="305"/>
        <end position="318"/>
    </location>
</feature>
<dbReference type="InterPro" id="IPR012337">
    <property type="entry name" value="RNaseH-like_sf"/>
</dbReference>
<feature type="domain" description="Integrase catalytic" evidence="2">
    <location>
        <begin position="644"/>
        <end position="706"/>
    </location>
</feature>